<sequence length="107" mass="12148">MCWSGLPLADEFSSHYSRYREGLPSFRLPAQGVVQGLEWAARSGQRDTCSLEATEVRVSHQVRPLQYKTSPVHPSFVQLHFALLHHHFFLLLFLFLSSSPSLSPPNL</sequence>
<dbReference type="Proteomes" id="UP000240760">
    <property type="component" value="Unassembled WGS sequence"/>
</dbReference>
<proteinExistence type="predicted"/>
<evidence type="ECO:0000313" key="2">
    <source>
        <dbReference type="Proteomes" id="UP000240760"/>
    </source>
</evidence>
<reference evidence="1 2" key="1">
    <citation type="submission" date="2016-07" db="EMBL/GenBank/DDBJ databases">
        <title>Multiple horizontal gene transfer events from other fungi enriched the ability of initially mycotrophic Trichoderma (Ascomycota) to feed on dead plant biomass.</title>
        <authorList>
            <consortium name="DOE Joint Genome Institute"/>
            <person name="Aerts A."/>
            <person name="Atanasova L."/>
            <person name="Chenthamara K."/>
            <person name="Zhang J."/>
            <person name="Grujic M."/>
            <person name="Henrissat B."/>
            <person name="Kuo A."/>
            <person name="Salamov A."/>
            <person name="Lipzen A."/>
            <person name="Labutti K."/>
            <person name="Barry K."/>
            <person name="Miao Y."/>
            <person name="Rahimi M.J."/>
            <person name="Shen Q."/>
            <person name="Grigoriev I.V."/>
            <person name="Kubicek C.P."/>
            <person name="Druzhinina I.S."/>
        </authorList>
    </citation>
    <scope>NUCLEOTIDE SEQUENCE [LARGE SCALE GENOMIC DNA]</scope>
    <source>
        <strain evidence="1 2">ATCC 18648</strain>
    </source>
</reference>
<organism evidence="1 2">
    <name type="scientific">Trichoderma longibrachiatum ATCC 18648</name>
    <dbReference type="NCBI Taxonomy" id="983965"/>
    <lineage>
        <taxon>Eukaryota</taxon>
        <taxon>Fungi</taxon>
        <taxon>Dikarya</taxon>
        <taxon>Ascomycota</taxon>
        <taxon>Pezizomycotina</taxon>
        <taxon>Sordariomycetes</taxon>
        <taxon>Hypocreomycetidae</taxon>
        <taxon>Hypocreales</taxon>
        <taxon>Hypocreaceae</taxon>
        <taxon>Trichoderma</taxon>
    </lineage>
</organism>
<protein>
    <submittedName>
        <fullName evidence="1">Uncharacterized protein</fullName>
    </submittedName>
</protein>
<dbReference type="EMBL" id="KZ679129">
    <property type="protein sequence ID" value="PTB78225.1"/>
    <property type="molecule type" value="Genomic_DNA"/>
</dbReference>
<name>A0A2T4C9K1_TRILO</name>
<gene>
    <name evidence="1" type="ORF">M440DRAFT_256187</name>
</gene>
<accession>A0A2T4C9K1</accession>
<keyword evidence="2" id="KW-1185">Reference proteome</keyword>
<dbReference type="AlphaFoldDB" id="A0A2T4C9K1"/>
<evidence type="ECO:0000313" key="1">
    <source>
        <dbReference type="EMBL" id="PTB78225.1"/>
    </source>
</evidence>